<organism evidence="2 3">
    <name type="scientific">Paenibacillus wenxiniae</name>
    <dbReference type="NCBI Taxonomy" id="1636843"/>
    <lineage>
        <taxon>Bacteria</taxon>
        <taxon>Bacillati</taxon>
        <taxon>Bacillota</taxon>
        <taxon>Bacilli</taxon>
        <taxon>Bacillales</taxon>
        <taxon>Paenibacillaceae</taxon>
        <taxon>Paenibacillus</taxon>
    </lineage>
</organism>
<dbReference type="PANTHER" id="PTHR34700:SF4">
    <property type="entry name" value="PHAGE-LIKE ELEMENT PBSX PROTEIN XKDP"/>
    <property type="match status" value="1"/>
</dbReference>
<evidence type="ECO:0000313" key="2">
    <source>
        <dbReference type="EMBL" id="MFD1885899.1"/>
    </source>
</evidence>
<gene>
    <name evidence="2" type="ORF">ACFSC9_10205</name>
</gene>
<dbReference type="Proteomes" id="UP001597233">
    <property type="component" value="Unassembled WGS sequence"/>
</dbReference>
<protein>
    <submittedName>
        <fullName evidence="2">LysM peptidoglycan-binding domain-containing protein</fullName>
    </submittedName>
</protein>
<dbReference type="SMART" id="SM00257">
    <property type="entry name" value="LysM"/>
    <property type="match status" value="1"/>
</dbReference>
<evidence type="ECO:0000313" key="3">
    <source>
        <dbReference type="Proteomes" id="UP001597233"/>
    </source>
</evidence>
<dbReference type="CDD" id="cd00118">
    <property type="entry name" value="LysM"/>
    <property type="match status" value="1"/>
</dbReference>
<dbReference type="Pfam" id="PF01476">
    <property type="entry name" value="LysM"/>
    <property type="match status" value="1"/>
</dbReference>
<comment type="caution">
    <text evidence="2">The sequence shown here is derived from an EMBL/GenBank/DDBJ whole genome shotgun (WGS) entry which is preliminary data.</text>
</comment>
<name>A0ABW4RJJ5_9BACL</name>
<reference evidence="3" key="1">
    <citation type="journal article" date="2019" name="Int. J. Syst. Evol. Microbiol.">
        <title>The Global Catalogue of Microorganisms (GCM) 10K type strain sequencing project: providing services to taxonomists for standard genome sequencing and annotation.</title>
        <authorList>
            <consortium name="The Broad Institute Genomics Platform"/>
            <consortium name="The Broad Institute Genome Sequencing Center for Infectious Disease"/>
            <person name="Wu L."/>
            <person name="Ma J."/>
        </authorList>
    </citation>
    <scope>NUCLEOTIDE SEQUENCE [LARGE SCALE GENOMIC DNA]</scope>
    <source>
        <strain evidence="3">CCUG 54950</strain>
    </source>
</reference>
<accession>A0ABW4RJJ5</accession>
<dbReference type="InterPro" id="IPR052196">
    <property type="entry name" value="Bact_Kbp"/>
</dbReference>
<dbReference type="Gene3D" id="3.10.350.10">
    <property type="entry name" value="LysM domain"/>
    <property type="match status" value="1"/>
</dbReference>
<dbReference type="RefSeq" id="WP_347324836.1">
    <property type="nucleotide sequence ID" value="NZ_JBCGUH010000004.1"/>
</dbReference>
<dbReference type="InterPro" id="IPR018392">
    <property type="entry name" value="LysM"/>
</dbReference>
<sequence>MEEYGFFLAYNNQAEVLRLPVNPEKLEINSSGDGKSYTIIDLGEINSIQPNKLREITLESFFPGQRYPFVVGETLHTPYYYIEMIRKWMETKRPIRFVFSALQLPERALSSSLAQSSQLELERFTSEETFMAINMAVSIEKFDWSIAAGDSGDIQFKLSLKEYVFYRALKVKVKTDTKTTTVAKKRTDTKQTPKTYKLVAGDSLWKIAKKHLGDGGRYKEIQKLNGIKDSELRKLPIGLVIKLPQKEASS</sequence>
<proteinExistence type="predicted"/>
<dbReference type="EMBL" id="JBHUEH010000014">
    <property type="protein sequence ID" value="MFD1885899.1"/>
    <property type="molecule type" value="Genomic_DNA"/>
</dbReference>
<evidence type="ECO:0000259" key="1">
    <source>
        <dbReference type="PROSITE" id="PS51782"/>
    </source>
</evidence>
<dbReference type="PANTHER" id="PTHR34700">
    <property type="entry name" value="POTASSIUM BINDING PROTEIN KBP"/>
    <property type="match status" value="1"/>
</dbReference>
<dbReference type="SUPFAM" id="SSF54106">
    <property type="entry name" value="LysM domain"/>
    <property type="match status" value="1"/>
</dbReference>
<keyword evidence="3" id="KW-1185">Reference proteome</keyword>
<dbReference type="PROSITE" id="PS51782">
    <property type="entry name" value="LYSM"/>
    <property type="match status" value="1"/>
</dbReference>
<feature type="domain" description="LysM" evidence="1">
    <location>
        <begin position="194"/>
        <end position="243"/>
    </location>
</feature>
<dbReference type="InterPro" id="IPR036779">
    <property type="entry name" value="LysM_dom_sf"/>
</dbReference>